<organism evidence="1 2">
    <name type="scientific">Dipteronia dyeriana</name>
    <dbReference type="NCBI Taxonomy" id="168575"/>
    <lineage>
        <taxon>Eukaryota</taxon>
        <taxon>Viridiplantae</taxon>
        <taxon>Streptophyta</taxon>
        <taxon>Embryophyta</taxon>
        <taxon>Tracheophyta</taxon>
        <taxon>Spermatophyta</taxon>
        <taxon>Magnoliopsida</taxon>
        <taxon>eudicotyledons</taxon>
        <taxon>Gunneridae</taxon>
        <taxon>Pentapetalae</taxon>
        <taxon>rosids</taxon>
        <taxon>malvids</taxon>
        <taxon>Sapindales</taxon>
        <taxon>Sapindaceae</taxon>
        <taxon>Hippocastanoideae</taxon>
        <taxon>Acereae</taxon>
        <taxon>Dipteronia</taxon>
    </lineage>
</organism>
<evidence type="ECO:0000313" key="1">
    <source>
        <dbReference type="EMBL" id="KAK2638433.1"/>
    </source>
</evidence>
<gene>
    <name evidence="1" type="ORF">Ddye_026228</name>
</gene>
<keyword evidence="2" id="KW-1185">Reference proteome</keyword>
<dbReference type="AlphaFoldDB" id="A0AAD9WQA6"/>
<dbReference type="Proteomes" id="UP001280121">
    <property type="component" value="Unassembled WGS sequence"/>
</dbReference>
<reference evidence="1" key="1">
    <citation type="journal article" date="2023" name="Plant J.">
        <title>Genome sequences and population genomics provide insights into the demographic history, inbreeding, and mutation load of two 'living fossil' tree species of Dipteronia.</title>
        <authorList>
            <person name="Feng Y."/>
            <person name="Comes H.P."/>
            <person name="Chen J."/>
            <person name="Zhu S."/>
            <person name="Lu R."/>
            <person name="Zhang X."/>
            <person name="Li P."/>
            <person name="Qiu J."/>
            <person name="Olsen K.M."/>
            <person name="Qiu Y."/>
        </authorList>
    </citation>
    <scope>NUCLEOTIDE SEQUENCE</scope>
    <source>
        <strain evidence="1">KIB01</strain>
    </source>
</reference>
<dbReference type="EMBL" id="JANJYI010000008">
    <property type="protein sequence ID" value="KAK2638433.1"/>
    <property type="molecule type" value="Genomic_DNA"/>
</dbReference>
<proteinExistence type="predicted"/>
<comment type="caution">
    <text evidence="1">The sequence shown here is derived from an EMBL/GenBank/DDBJ whole genome shotgun (WGS) entry which is preliminary data.</text>
</comment>
<protein>
    <submittedName>
        <fullName evidence="1">Uncharacterized protein</fullName>
    </submittedName>
</protein>
<name>A0AAD9WQA6_9ROSI</name>
<accession>A0AAD9WQA6</accession>
<sequence>MFLLVDVLPVLLGEECQQQNEKAAKDDVGVLLTMKTDGEMLMLMLMLLLTLQLADEANKVGVTKRECCSTKVKSTAAAIGMGDWKTMLGMVAGTGQRDVGMVWQDALGWCGQ</sequence>
<evidence type="ECO:0000313" key="2">
    <source>
        <dbReference type="Proteomes" id="UP001280121"/>
    </source>
</evidence>